<evidence type="ECO:0000313" key="3">
    <source>
        <dbReference type="Proteomes" id="UP001353858"/>
    </source>
</evidence>
<protein>
    <submittedName>
        <fullName evidence="2">Uncharacterized protein</fullName>
    </submittedName>
</protein>
<feature type="chain" id="PRO_5043022479" evidence="1">
    <location>
        <begin position="18"/>
        <end position="201"/>
    </location>
</feature>
<sequence length="201" mass="23131">MMKYVILLVALFAVSMAEPEPEAKPQYLAAYPYALGYNNYLGYAMDSQPSTSRHRHVPLTEEQLRFYAENSNDDEEFLMEMCSDSKDDDQVEEKDGENGEILAVEYEELNTSDEKTVDDDLRSYMVAKSGLKWSTTPMKTSRRRLANILANKPRLTQYSTNISTIESAFILFFTAEMIDIIATETNQKANLMHEEWNKKHP</sequence>
<organism evidence="2 3">
    <name type="scientific">Aquatica leii</name>
    <dbReference type="NCBI Taxonomy" id="1421715"/>
    <lineage>
        <taxon>Eukaryota</taxon>
        <taxon>Metazoa</taxon>
        <taxon>Ecdysozoa</taxon>
        <taxon>Arthropoda</taxon>
        <taxon>Hexapoda</taxon>
        <taxon>Insecta</taxon>
        <taxon>Pterygota</taxon>
        <taxon>Neoptera</taxon>
        <taxon>Endopterygota</taxon>
        <taxon>Coleoptera</taxon>
        <taxon>Polyphaga</taxon>
        <taxon>Elateriformia</taxon>
        <taxon>Elateroidea</taxon>
        <taxon>Lampyridae</taxon>
        <taxon>Luciolinae</taxon>
        <taxon>Aquatica</taxon>
    </lineage>
</organism>
<comment type="caution">
    <text evidence="2">The sequence shown here is derived from an EMBL/GenBank/DDBJ whole genome shotgun (WGS) entry which is preliminary data.</text>
</comment>
<proteinExistence type="predicted"/>
<name>A0AAN7PTC8_9COLE</name>
<reference evidence="3" key="1">
    <citation type="submission" date="2023-01" db="EMBL/GenBank/DDBJ databases">
        <title>Key to firefly adult light organ development and bioluminescence: homeobox transcription factors regulate luciferase expression and transportation to peroxisome.</title>
        <authorList>
            <person name="Fu X."/>
        </authorList>
    </citation>
    <scope>NUCLEOTIDE SEQUENCE [LARGE SCALE GENOMIC DNA]</scope>
</reference>
<gene>
    <name evidence="2" type="ORF">RN001_009050</name>
</gene>
<keyword evidence="3" id="KW-1185">Reference proteome</keyword>
<dbReference type="EMBL" id="JARPUR010000004">
    <property type="protein sequence ID" value="KAK4876544.1"/>
    <property type="molecule type" value="Genomic_DNA"/>
</dbReference>
<evidence type="ECO:0000256" key="1">
    <source>
        <dbReference type="SAM" id="SignalP"/>
    </source>
</evidence>
<feature type="signal peptide" evidence="1">
    <location>
        <begin position="1"/>
        <end position="17"/>
    </location>
</feature>
<dbReference type="Proteomes" id="UP001353858">
    <property type="component" value="Unassembled WGS sequence"/>
</dbReference>
<dbReference type="AlphaFoldDB" id="A0AAN7PTC8"/>
<accession>A0AAN7PTC8</accession>
<keyword evidence="1" id="KW-0732">Signal</keyword>
<evidence type="ECO:0000313" key="2">
    <source>
        <dbReference type="EMBL" id="KAK4876544.1"/>
    </source>
</evidence>